<dbReference type="PANTHER" id="PTHR30383:SF27">
    <property type="entry name" value="SPORE GERMINATION LIPASE LIPC"/>
    <property type="match status" value="1"/>
</dbReference>
<evidence type="ECO:0000259" key="1">
    <source>
        <dbReference type="Pfam" id="PF13472"/>
    </source>
</evidence>
<evidence type="ECO:0000313" key="2">
    <source>
        <dbReference type="EMBL" id="MBF4500345.1"/>
    </source>
</evidence>
<feature type="domain" description="SGNH hydrolase-type esterase" evidence="1">
    <location>
        <begin position="41"/>
        <end position="233"/>
    </location>
</feature>
<dbReference type="PANTHER" id="PTHR30383">
    <property type="entry name" value="THIOESTERASE 1/PROTEASE 1/LYSOPHOSPHOLIPASE L1"/>
    <property type="match status" value="1"/>
</dbReference>
<dbReference type="InterPro" id="IPR013830">
    <property type="entry name" value="SGNH_hydro"/>
</dbReference>
<dbReference type="GO" id="GO:0004622">
    <property type="term" value="F:phosphatidylcholine lysophospholipase activity"/>
    <property type="evidence" value="ECO:0007669"/>
    <property type="project" value="TreeGrafter"/>
</dbReference>
<evidence type="ECO:0000313" key="3">
    <source>
        <dbReference type="Proteomes" id="UP000622653"/>
    </source>
</evidence>
<dbReference type="RefSeq" id="WP_194561789.1">
    <property type="nucleotide sequence ID" value="NZ_JADKPV010000001.1"/>
</dbReference>
<sequence>MKRLIIVFISVAFILMGCQEESMMDKKYEPQTIEHAQIVGLGDSLTQGVGDDEQSGGYFGRITEKLSQVEHIEQLHVVNFAKRGRTSKQLLKQLKEDEEVRSQLKEADLIAFTIGGNDIMAVMKQHLFELKKDPFEAELPKFKKRLYQIIKELEKLNPKATIVLTGIYNPVNLVTTEEREFASIIEEWNQEMEDVMAEKSERRLFVQIDDVQYSSNPAVYSADYFHPNAEGYAFIADNWFQQLLYWNERRDEPLLWLMEVKEDE</sequence>
<dbReference type="AlphaFoldDB" id="A0A8J7GIC3"/>
<keyword evidence="3" id="KW-1185">Reference proteome</keyword>
<comment type="caution">
    <text evidence="2">The sequence shown here is derived from an EMBL/GenBank/DDBJ whole genome shotgun (WGS) entry which is preliminary data.</text>
</comment>
<gene>
    <name evidence="2" type="ORF">IRY55_03125</name>
</gene>
<accession>A0A8J7GIC3</accession>
<reference evidence="2" key="1">
    <citation type="submission" date="2020-11" db="EMBL/GenBank/DDBJ databases">
        <title>Multidrug resistant novel bacterium Savagea serpentis sp. nov., isolated from the scats of a vine snake (Ahaetulla nasuta).</title>
        <authorList>
            <person name="Venkata Ramana V."/>
            <person name="Vikas Patil S."/>
            <person name="Yogita Lugani V."/>
        </authorList>
    </citation>
    <scope>NUCLEOTIDE SEQUENCE</scope>
    <source>
        <strain evidence="2">SN6</strain>
    </source>
</reference>
<dbReference type="InterPro" id="IPR051532">
    <property type="entry name" value="Ester_Hydrolysis_Enzymes"/>
</dbReference>
<dbReference type="SUPFAM" id="SSF52266">
    <property type="entry name" value="SGNH hydrolase"/>
    <property type="match status" value="1"/>
</dbReference>
<dbReference type="Pfam" id="PF13472">
    <property type="entry name" value="Lipase_GDSL_2"/>
    <property type="match status" value="1"/>
</dbReference>
<dbReference type="EMBL" id="JADKPV010000001">
    <property type="protein sequence ID" value="MBF4500345.1"/>
    <property type="molecule type" value="Genomic_DNA"/>
</dbReference>
<proteinExistence type="predicted"/>
<dbReference type="Proteomes" id="UP000622653">
    <property type="component" value="Unassembled WGS sequence"/>
</dbReference>
<organism evidence="2 3">
    <name type="scientific">Savagea serpentis</name>
    <dbReference type="NCBI Taxonomy" id="2785297"/>
    <lineage>
        <taxon>Bacteria</taxon>
        <taxon>Bacillati</taxon>
        <taxon>Bacillota</taxon>
        <taxon>Bacilli</taxon>
        <taxon>Bacillales</taxon>
        <taxon>Caryophanaceae</taxon>
        <taxon>Savagea</taxon>
    </lineage>
</organism>
<dbReference type="PROSITE" id="PS51257">
    <property type="entry name" value="PROKAR_LIPOPROTEIN"/>
    <property type="match status" value="1"/>
</dbReference>
<dbReference type="InterPro" id="IPR036514">
    <property type="entry name" value="SGNH_hydro_sf"/>
</dbReference>
<dbReference type="Gene3D" id="3.40.50.1110">
    <property type="entry name" value="SGNH hydrolase"/>
    <property type="match status" value="1"/>
</dbReference>
<protein>
    <submittedName>
        <fullName evidence="2">GDSL family lipase</fullName>
    </submittedName>
</protein>
<name>A0A8J7GIC3_9BACL</name>